<comment type="subcellular location">
    <subcellularLocation>
        <location evidence="1">Cell membrane</location>
        <topology evidence="1">Multi-pass membrane protein</topology>
    </subcellularLocation>
</comment>
<dbReference type="InterPro" id="IPR000620">
    <property type="entry name" value="EamA_dom"/>
</dbReference>
<feature type="transmembrane region" description="Helical" evidence="8">
    <location>
        <begin position="238"/>
        <end position="258"/>
    </location>
</feature>
<dbReference type="NCBIfam" id="TIGR00688">
    <property type="entry name" value="rarD"/>
    <property type="match status" value="1"/>
</dbReference>
<evidence type="ECO:0000313" key="10">
    <source>
        <dbReference type="EMBL" id="OWV32663.1"/>
    </source>
</evidence>
<feature type="transmembrane region" description="Helical" evidence="8">
    <location>
        <begin position="72"/>
        <end position="90"/>
    </location>
</feature>
<feature type="transmembrane region" description="Helical" evidence="8">
    <location>
        <begin position="206"/>
        <end position="226"/>
    </location>
</feature>
<organism evidence="10 11">
    <name type="scientific">Pacificimonas flava</name>
    <dbReference type="NCBI Taxonomy" id="1234595"/>
    <lineage>
        <taxon>Bacteria</taxon>
        <taxon>Pseudomonadati</taxon>
        <taxon>Pseudomonadota</taxon>
        <taxon>Alphaproteobacteria</taxon>
        <taxon>Sphingomonadales</taxon>
        <taxon>Sphingosinicellaceae</taxon>
        <taxon>Pacificimonas</taxon>
    </lineage>
</organism>
<sequence length="293" mass="31672">MREAERRAGLRAGLGAYVMWGLMPLYIKLAQGVPAMDVLAHRIFWSSLTILAVIAALSRWTALRQALRQPKLLAWLGFSAAMIGANWYLYTWSVLDGRVLDTSLGYFIQPLFNTALGVALLGERLNRWQKTAIALALTGIGVMTVAAGGVPLVSLGIAAAFALYSFARNRAAVDALTGLFIETALLAPIALFWLLSQPAGLLGEPWPLPAILMLAGVVTCTPLALFGHAARRLALSTLGFLQYIAPSLVFLLGVFLYGEPMDPVRLAAFMFIWAGLAAFSLGGFKERKPRPAR</sequence>
<dbReference type="OrthoDB" id="369870at2"/>
<comment type="similarity">
    <text evidence="2">Belongs to the EamA transporter family.</text>
</comment>
<evidence type="ECO:0000256" key="8">
    <source>
        <dbReference type="SAM" id="Phobius"/>
    </source>
</evidence>
<evidence type="ECO:0000256" key="1">
    <source>
        <dbReference type="ARBA" id="ARBA00004651"/>
    </source>
</evidence>
<keyword evidence="7 8" id="KW-0472">Membrane</keyword>
<comment type="caution">
    <text evidence="10">The sequence shown here is derived from an EMBL/GenBank/DDBJ whole genome shotgun (WGS) entry which is preliminary data.</text>
</comment>
<dbReference type="EMBL" id="NFZT01000001">
    <property type="protein sequence ID" value="OWV32663.1"/>
    <property type="molecule type" value="Genomic_DNA"/>
</dbReference>
<evidence type="ECO:0000259" key="9">
    <source>
        <dbReference type="Pfam" id="PF00892"/>
    </source>
</evidence>
<feature type="transmembrane region" description="Helical" evidence="8">
    <location>
        <begin position="171"/>
        <end position="194"/>
    </location>
</feature>
<evidence type="ECO:0000256" key="7">
    <source>
        <dbReference type="ARBA" id="ARBA00023136"/>
    </source>
</evidence>
<dbReference type="GO" id="GO:0005886">
    <property type="term" value="C:plasma membrane"/>
    <property type="evidence" value="ECO:0007669"/>
    <property type="project" value="UniProtKB-SubCell"/>
</dbReference>
<accession>A0A219B3E6</accession>
<name>A0A219B3E6_9SPHN</name>
<evidence type="ECO:0000256" key="4">
    <source>
        <dbReference type="ARBA" id="ARBA00022475"/>
    </source>
</evidence>
<dbReference type="AlphaFoldDB" id="A0A219B3E6"/>
<dbReference type="Pfam" id="PF00892">
    <property type="entry name" value="EamA"/>
    <property type="match status" value="1"/>
</dbReference>
<evidence type="ECO:0000256" key="2">
    <source>
        <dbReference type="ARBA" id="ARBA00007362"/>
    </source>
</evidence>
<dbReference type="PANTHER" id="PTHR22911:SF137">
    <property type="entry name" value="SOLUTE CARRIER FAMILY 35 MEMBER G2-RELATED"/>
    <property type="match status" value="1"/>
</dbReference>
<feature type="domain" description="EamA" evidence="9">
    <location>
        <begin position="11"/>
        <end position="144"/>
    </location>
</feature>
<protein>
    <submittedName>
        <fullName evidence="10">Protein RarD</fullName>
    </submittedName>
</protein>
<dbReference type="SUPFAM" id="SSF103481">
    <property type="entry name" value="Multidrug resistance efflux transporter EmrE"/>
    <property type="match status" value="2"/>
</dbReference>
<keyword evidence="3" id="KW-0813">Transport</keyword>
<keyword evidence="6 8" id="KW-1133">Transmembrane helix</keyword>
<dbReference type="RefSeq" id="WP_088711456.1">
    <property type="nucleotide sequence ID" value="NZ_NFZT01000001.1"/>
</dbReference>
<evidence type="ECO:0000256" key="5">
    <source>
        <dbReference type="ARBA" id="ARBA00022692"/>
    </source>
</evidence>
<keyword evidence="4" id="KW-1003">Cell membrane</keyword>
<gene>
    <name evidence="10" type="ORF">B5C34_03830</name>
</gene>
<feature type="transmembrane region" description="Helical" evidence="8">
    <location>
        <begin position="12"/>
        <end position="31"/>
    </location>
</feature>
<evidence type="ECO:0000313" key="11">
    <source>
        <dbReference type="Proteomes" id="UP000198462"/>
    </source>
</evidence>
<proteinExistence type="inferred from homology"/>
<reference evidence="11" key="1">
    <citation type="submission" date="2017-05" db="EMBL/GenBank/DDBJ databases">
        <authorList>
            <person name="Lin X."/>
        </authorList>
    </citation>
    <scope>NUCLEOTIDE SEQUENCE [LARGE SCALE GENOMIC DNA]</scope>
    <source>
        <strain evidence="11">JLT2012</strain>
    </source>
</reference>
<evidence type="ECO:0000256" key="3">
    <source>
        <dbReference type="ARBA" id="ARBA00022448"/>
    </source>
</evidence>
<dbReference type="InterPro" id="IPR037185">
    <property type="entry name" value="EmrE-like"/>
</dbReference>
<evidence type="ECO:0000256" key="6">
    <source>
        <dbReference type="ARBA" id="ARBA00022989"/>
    </source>
</evidence>
<feature type="transmembrane region" description="Helical" evidence="8">
    <location>
        <begin position="133"/>
        <end position="164"/>
    </location>
</feature>
<keyword evidence="5 8" id="KW-0812">Transmembrane</keyword>
<feature type="transmembrane region" description="Helical" evidence="8">
    <location>
        <begin position="43"/>
        <end position="60"/>
    </location>
</feature>
<feature type="transmembrane region" description="Helical" evidence="8">
    <location>
        <begin position="264"/>
        <end position="284"/>
    </location>
</feature>
<dbReference type="InterPro" id="IPR004626">
    <property type="entry name" value="RarD"/>
</dbReference>
<dbReference type="Proteomes" id="UP000198462">
    <property type="component" value="Unassembled WGS sequence"/>
</dbReference>
<keyword evidence="11" id="KW-1185">Reference proteome</keyword>
<dbReference type="PANTHER" id="PTHR22911">
    <property type="entry name" value="ACYL-MALONYL CONDENSING ENZYME-RELATED"/>
    <property type="match status" value="1"/>
</dbReference>